<reference evidence="3 4" key="1">
    <citation type="submission" date="2017-10" db="EMBL/GenBank/DDBJ databases">
        <title>The draft genome sequence of Williamsia sp. BULT 1.1 isolated from the semi-arid grassland soils from South Africa.</title>
        <authorList>
            <person name="Kabwe M.H."/>
            <person name="Govender N."/>
            <person name="Mutseka Lunga P."/>
            <person name="Vikram S."/>
            <person name="Makhalanyane T.P."/>
        </authorList>
    </citation>
    <scope>NUCLEOTIDE SEQUENCE [LARGE SCALE GENOMIC DNA]</scope>
    <source>
        <strain evidence="3 4">BULT 1.1</strain>
    </source>
</reference>
<dbReference type="SUPFAM" id="SSF47413">
    <property type="entry name" value="lambda repressor-like DNA-binding domains"/>
    <property type="match status" value="1"/>
</dbReference>
<dbReference type="EMBL" id="PEBD01000010">
    <property type="protein sequence ID" value="PHV65536.1"/>
    <property type="molecule type" value="Genomic_DNA"/>
</dbReference>
<evidence type="ECO:0000313" key="4">
    <source>
        <dbReference type="Proteomes" id="UP000225108"/>
    </source>
</evidence>
<evidence type="ECO:0000259" key="2">
    <source>
        <dbReference type="PROSITE" id="PS50943"/>
    </source>
</evidence>
<accession>A0A2G3PII9</accession>
<feature type="compositionally biased region" description="Polar residues" evidence="1">
    <location>
        <begin position="1"/>
        <end position="13"/>
    </location>
</feature>
<dbReference type="InterPro" id="IPR001387">
    <property type="entry name" value="Cro/C1-type_HTH"/>
</dbReference>
<evidence type="ECO:0000313" key="3">
    <source>
        <dbReference type="EMBL" id="PHV65536.1"/>
    </source>
</evidence>
<gene>
    <name evidence="3" type="ORF">CSW57_17435</name>
</gene>
<dbReference type="PROSITE" id="PS50943">
    <property type="entry name" value="HTH_CROC1"/>
    <property type="match status" value="1"/>
</dbReference>
<dbReference type="AlphaFoldDB" id="A0A2G3PII9"/>
<dbReference type="Gene3D" id="1.10.260.40">
    <property type="entry name" value="lambda repressor-like DNA-binding domains"/>
    <property type="match status" value="1"/>
</dbReference>
<protein>
    <submittedName>
        <fullName evidence="3">Transcriptional regulator</fullName>
    </submittedName>
</protein>
<sequence>MGRSLTITDTTSADLRARSRPREQPQEPEPLWRDILGTYLRDVRGEQGRILTGVAAEAGVSPQYLSEIERGRKEPSSEILSAVAGALGLTLLDITKGVAAIIERATHDAAGQAIAVDGLPRTSSPVSRPVSSSGRAHLRLAS</sequence>
<dbReference type="Proteomes" id="UP000225108">
    <property type="component" value="Unassembled WGS sequence"/>
</dbReference>
<dbReference type="CDD" id="cd00093">
    <property type="entry name" value="HTH_XRE"/>
    <property type="match status" value="1"/>
</dbReference>
<dbReference type="Pfam" id="PF01381">
    <property type="entry name" value="HTH_3"/>
    <property type="match status" value="1"/>
</dbReference>
<feature type="region of interest" description="Disordered" evidence="1">
    <location>
        <begin position="1"/>
        <end position="30"/>
    </location>
</feature>
<dbReference type="SMART" id="SM00530">
    <property type="entry name" value="HTH_XRE"/>
    <property type="match status" value="1"/>
</dbReference>
<dbReference type="GO" id="GO:0003677">
    <property type="term" value="F:DNA binding"/>
    <property type="evidence" value="ECO:0007669"/>
    <property type="project" value="InterPro"/>
</dbReference>
<name>A0A2G3PII9_WILMA</name>
<dbReference type="InterPro" id="IPR010982">
    <property type="entry name" value="Lambda_DNA-bd_dom_sf"/>
</dbReference>
<evidence type="ECO:0000256" key="1">
    <source>
        <dbReference type="SAM" id="MobiDB-lite"/>
    </source>
</evidence>
<organism evidence="3 4">
    <name type="scientific">Williamsia marianensis</name>
    <dbReference type="NCBI Taxonomy" id="85044"/>
    <lineage>
        <taxon>Bacteria</taxon>
        <taxon>Bacillati</taxon>
        <taxon>Actinomycetota</taxon>
        <taxon>Actinomycetes</taxon>
        <taxon>Mycobacteriales</taxon>
        <taxon>Nocardiaceae</taxon>
        <taxon>Williamsia</taxon>
    </lineage>
</organism>
<feature type="compositionally biased region" description="Basic and acidic residues" evidence="1">
    <location>
        <begin position="15"/>
        <end position="25"/>
    </location>
</feature>
<comment type="caution">
    <text evidence="3">The sequence shown here is derived from an EMBL/GenBank/DDBJ whole genome shotgun (WGS) entry which is preliminary data.</text>
</comment>
<feature type="domain" description="HTH cro/C1-type" evidence="2">
    <location>
        <begin position="40"/>
        <end position="94"/>
    </location>
</feature>
<feature type="compositionally biased region" description="Low complexity" evidence="1">
    <location>
        <begin position="121"/>
        <end position="133"/>
    </location>
</feature>
<proteinExistence type="predicted"/>
<dbReference type="RefSeq" id="WP_099383912.1">
    <property type="nucleotide sequence ID" value="NZ_PEBD01000010.1"/>
</dbReference>
<feature type="region of interest" description="Disordered" evidence="1">
    <location>
        <begin position="121"/>
        <end position="142"/>
    </location>
</feature>